<dbReference type="Proteomes" id="UP000823631">
    <property type="component" value="Unassembled WGS sequence"/>
</dbReference>
<gene>
    <name evidence="2" type="ORF">IAB19_00750</name>
</gene>
<organism evidence="2 3">
    <name type="scientific">Candidatus Avisuccinivibrio stercorigallinarum</name>
    <dbReference type="NCBI Taxonomy" id="2840704"/>
    <lineage>
        <taxon>Bacteria</taxon>
        <taxon>Pseudomonadati</taxon>
        <taxon>Pseudomonadota</taxon>
        <taxon>Gammaproteobacteria</taxon>
        <taxon>Aeromonadales</taxon>
        <taxon>Succinivibrionaceae</taxon>
        <taxon>Succinivibrionaceae incertae sedis</taxon>
        <taxon>Candidatus Avisuccinivibrio</taxon>
    </lineage>
</organism>
<keyword evidence="1" id="KW-0812">Transmembrane</keyword>
<reference evidence="2" key="2">
    <citation type="journal article" date="2021" name="PeerJ">
        <title>Extensive microbial diversity within the chicken gut microbiome revealed by metagenomics and culture.</title>
        <authorList>
            <person name="Gilroy R."/>
            <person name="Ravi A."/>
            <person name="Getino M."/>
            <person name="Pursley I."/>
            <person name="Horton D.L."/>
            <person name="Alikhan N.F."/>
            <person name="Baker D."/>
            <person name="Gharbi K."/>
            <person name="Hall N."/>
            <person name="Watson M."/>
            <person name="Adriaenssens E.M."/>
            <person name="Foster-Nyarko E."/>
            <person name="Jarju S."/>
            <person name="Secka A."/>
            <person name="Antonio M."/>
            <person name="Oren A."/>
            <person name="Chaudhuri R.R."/>
            <person name="La Ragione R."/>
            <person name="Hildebrand F."/>
            <person name="Pallen M.J."/>
        </authorList>
    </citation>
    <scope>NUCLEOTIDE SEQUENCE</scope>
    <source>
        <strain evidence="2">17213</strain>
    </source>
</reference>
<evidence type="ECO:0000256" key="1">
    <source>
        <dbReference type="SAM" id="Phobius"/>
    </source>
</evidence>
<comment type="caution">
    <text evidence="2">The sequence shown here is derived from an EMBL/GenBank/DDBJ whole genome shotgun (WGS) entry which is preliminary data.</text>
</comment>
<name>A0A9D9DAL0_9GAMM</name>
<dbReference type="EMBL" id="JADINH010000009">
    <property type="protein sequence ID" value="MBO8414897.1"/>
    <property type="molecule type" value="Genomic_DNA"/>
</dbReference>
<proteinExistence type="predicted"/>
<evidence type="ECO:0000313" key="2">
    <source>
        <dbReference type="EMBL" id="MBO8414897.1"/>
    </source>
</evidence>
<protein>
    <submittedName>
        <fullName evidence="2">Uncharacterized protein</fullName>
    </submittedName>
</protein>
<feature type="transmembrane region" description="Helical" evidence="1">
    <location>
        <begin position="35"/>
        <end position="59"/>
    </location>
</feature>
<feature type="transmembrane region" description="Helical" evidence="1">
    <location>
        <begin position="80"/>
        <end position="102"/>
    </location>
</feature>
<accession>A0A9D9DAL0</accession>
<sequence>MKSLKLCLTWLVISLLVTLLCSVFTFLQKINFESAVNVLFTASTAMFSVSMGVIAAFSFKEVTAPRLKARILKEIDRVKHNLLFTYALAAFLLIAFFISNSITAAAIGPVTFKFTYFIITYLCLTILNYTLNFLALQNLRRDIEEYAERHTGA</sequence>
<dbReference type="AlphaFoldDB" id="A0A9D9DAL0"/>
<reference evidence="2" key="1">
    <citation type="submission" date="2020-10" db="EMBL/GenBank/DDBJ databases">
        <authorList>
            <person name="Gilroy R."/>
        </authorList>
    </citation>
    <scope>NUCLEOTIDE SEQUENCE</scope>
    <source>
        <strain evidence="2">17213</strain>
    </source>
</reference>
<evidence type="ECO:0000313" key="3">
    <source>
        <dbReference type="Proteomes" id="UP000823631"/>
    </source>
</evidence>
<keyword evidence="1" id="KW-0472">Membrane</keyword>
<feature type="transmembrane region" description="Helical" evidence="1">
    <location>
        <begin position="114"/>
        <end position="136"/>
    </location>
</feature>
<keyword evidence="1" id="KW-1133">Transmembrane helix</keyword>